<dbReference type="KEGG" id="maw:19245722"/>
<evidence type="ECO:0000256" key="2">
    <source>
        <dbReference type="ARBA" id="ARBA00022723"/>
    </source>
</evidence>
<dbReference type="GO" id="GO:0004022">
    <property type="term" value="F:alcohol dehydrogenase (NAD+) activity"/>
    <property type="evidence" value="ECO:0007669"/>
    <property type="project" value="TreeGrafter"/>
</dbReference>
<dbReference type="GO" id="GO:0005737">
    <property type="term" value="C:cytoplasm"/>
    <property type="evidence" value="ECO:0007669"/>
    <property type="project" value="TreeGrafter"/>
</dbReference>
<dbReference type="HOGENOM" id="CLU_026673_0_1_1"/>
<dbReference type="PANTHER" id="PTHR42940">
    <property type="entry name" value="ALCOHOL DEHYDROGENASE 1-RELATED"/>
    <property type="match status" value="1"/>
</dbReference>
<dbReference type="Gene3D" id="3.40.50.720">
    <property type="entry name" value="NAD(P)-binding Rossmann-like Domain"/>
    <property type="match status" value="1"/>
</dbReference>
<dbReference type="Proteomes" id="UP000002499">
    <property type="component" value="Unassembled WGS sequence"/>
</dbReference>
<dbReference type="Pfam" id="PF00107">
    <property type="entry name" value="ADH_zinc_N"/>
    <property type="match status" value="1"/>
</dbReference>
<keyword evidence="8" id="KW-1185">Reference proteome</keyword>
<evidence type="ECO:0000313" key="7">
    <source>
        <dbReference type="EMBL" id="EFY92445.1"/>
    </source>
</evidence>
<dbReference type="InterPro" id="IPR036291">
    <property type="entry name" value="NAD(P)-bd_dom_sf"/>
</dbReference>
<proteinExistence type="predicted"/>
<dbReference type="EMBL" id="GL698475">
    <property type="protein sequence ID" value="EFY92445.1"/>
    <property type="molecule type" value="Genomic_DNA"/>
</dbReference>
<evidence type="ECO:0000256" key="3">
    <source>
        <dbReference type="ARBA" id="ARBA00022833"/>
    </source>
</evidence>
<dbReference type="InParanoid" id="E9DV21"/>
<evidence type="ECO:0000256" key="5">
    <source>
        <dbReference type="ARBA" id="ARBA00023027"/>
    </source>
</evidence>
<dbReference type="GO" id="GO:0046872">
    <property type="term" value="F:metal ion binding"/>
    <property type="evidence" value="ECO:0007669"/>
    <property type="project" value="UniProtKB-KW"/>
</dbReference>
<sequence length="230" mass="25152">MRHFPSIPWCPWKIVSLWMKQGLDLVSMAYPLVPHGGLRDIGLKPSETIFLCPATGFYGSFGMQVAAAMGARVIAMGRNEEKLARLKVDIKRGSPAANIEAVKITGDEANDAASLRVFDAVLDITPSAASTSTHTKSAIESLRHGGTASLMGSTKNIGVPEIMTNSITLKARMMYGRESITKFVRMLERGMFPRGRDFVETKTFALDNWERAFDVATEHNGIGKCVVFTP</sequence>
<evidence type="ECO:0000313" key="8">
    <source>
        <dbReference type="Proteomes" id="UP000002499"/>
    </source>
</evidence>
<comment type="cofactor">
    <cofactor evidence="1">
        <name>Zn(2+)</name>
        <dbReference type="ChEBI" id="CHEBI:29105"/>
    </cofactor>
</comment>
<keyword evidence="5" id="KW-0520">NAD</keyword>
<gene>
    <name evidence="7" type="ORF">MAC_01411</name>
</gene>
<name>E9DV21_METAQ</name>
<evidence type="ECO:0000256" key="4">
    <source>
        <dbReference type="ARBA" id="ARBA00023002"/>
    </source>
</evidence>
<dbReference type="eggNOG" id="KOG0023">
    <property type="taxonomic scope" value="Eukaryota"/>
</dbReference>
<protein>
    <submittedName>
        <fullName evidence="7">Quinone oxidoreductase, putative</fullName>
    </submittedName>
</protein>
<keyword evidence="4" id="KW-0560">Oxidoreductase</keyword>
<dbReference type="InterPro" id="IPR013149">
    <property type="entry name" value="ADH-like_C"/>
</dbReference>
<dbReference type="PANTHER" id="PTHR42940:SF3">
    <property type="entry name" value="ALCOHOL DEHYDROGENASE 1-RELATED"/>
    <property type="match status" value="1"/>
</dbReference>
<organism evidence="8">
    <name type="scientific">Metarhizium acridum (strain CQMa 102)</name>
    <dbReference type="NCBI Taxonomy" id="655827"/>
    <lineage>
        <taxon>Eukaryota</taxon>
        <taxon>Fungi</taxon>
        <taxon>Dikarya</taxon>
        <taxon>Ascomycota</taxon>
        <taxon>Pezizomycotina</taxon>
        <taxon>Sordariomycetes</taxon>
        <taxon>Hypocreomycetidae</taxon>
        <taxon>Hypocreales</taxon>
        <taxon>Clavicipitaceae</taxon>
        <taxon>Metarhizium</taxon>
    </lineage>
</organism>
<accession>E9DV21</accession>
<dbReference type="GeneID" id="19245722"/>
<reference evidence="7 8" key="1">
    <citation type="journal article" date="2011" name="PLoS Genet.">
        <title>Genome sequencing and comparative transcriptomics of the model entomopathogenic fungi Metarhizium anisopliae and M. acridum.</title>
        <authorList>
            <person name="Gao Q."/>
            <person name="Jin K."/>
            <person name="Ying S.H."/>
            <person name="Zhang Y."/>
            <person name="Xiao G."/>
            <person name="Shang Y."/>
            <person name="Duan Z."/>
            <person name="Hu X."/>
            <person name="Xie X.Q."/>
            <person name="Zhou G."/>
            <person name="Peng G."/>
            <person name="Luo Z."/>
            <person name="Huang W."/>
            <person name="Wang B."/>
            <person name="Fang W."/>
            <person name="Wang S."/>
            <person name="Zhong Y."/>
            <person name="Ma L.J."/>
            <person name="St Leger R.J."/>
            <person name="Zhao G.P."/>
            <person name="Pei Y."/>
            <person name="Feng M.G."/>
            <person name="Xia Y."/>
            <person name="Wang C."/>
        </authorList>
    </citation>
    <scope>NUCLEOTIDE SEQUENCE [LARGE SCALE GENOMIC DNA]</scope>
    <source>
        <strain evidence="7 8">CQMa 102</strain>
    </source>
</reference>
<evidence type="ECO:0000256" key="1">
    <source>
        <dbReference type="ARBA" id="ARBA00001947"/>
    </source>
</evidence>
<dbReference type="Gene3D" id="3.90.180.10">
    <property type="entry name" value="Medium-chain alcohol dehydrogenases, catalytic domain"/>
    <property type="match status" value="1"/>
</dbReference>
<evidence type="ECO:0000259" key="6">
    <source>
        <dbReference type="Pfam" id="PF00107"/>
    </source>
</evidence>
<dbReference type="AlphaFoldDB" id="E9DV21"/>
<feature type="domain" description="Alcohol dehydrogenase-like C-terminal" evidence="6">
    <location>
        <begin position="59"/>
        <end position="188"/>
    </location>
</feature>
<dbReference type="SUPFAM" id="SSF51735">
    <property type="entry name" value="NAD(P)-binding Rossmann-fold domains"/>
    <property type="match status" value="1"/>
</dbReference>
<dbReference type="OrthoDB" id="5407715at2759"/>
<keyword evidence="3" id="KW-0862">Zinc</keyword>
<dbReference type="OMA" id="IMTNSIT"/>
<keyword evidence="2" id="KW-0479">Metal-binding</keyword>